<feature type="chain" id="PRO_5042611041" evidence="2">
    <location>
        <begin position="24"/>
        <end position="294"/>
    </location>
</feature>
<sequence length="294" mass="33714">MKKLIASSALVVLLGGVTGVSNADHVLANQTATKEVKKDKVTKKDLAEQNVMSVAWYQTSAEAKALYLQGYNTAQDKLDEKLKHHKGKKKPAIVLDLDETVLDNSPYQAYASLKHKTFPEGWHEWIAAGKAKPVYGAKEFLQYADKKGVEIFYVSDRDQKEDFKGTLKNMKDLDMPQSDKHHILLKGENEKGKEERRAKVRKNHDLVMLFGDNILDFDDPKESTLKSRTEFVKKHKKDFGEKYIILPNPMYGSWEATLYNGNYEQSPEDINKLRKKELTYYNPETNKLEKESKK</sequence>
<evidence type="ECO:0000256" key="2">
    <source>
        <dbReference type="SAM" id="SignalP"/>
    </source>
</evidence>
<evidence type="ECO:0000313" key="3">
    <source>
        <dbReference type="EMBL" id="ASE33248.1"/>
    </source>
</evidence>
<dbReference type="InterPro" id="IPR023214">
    <property type="entry name" value="HAD_sf"/>
</dbReference>
<dbReference type="PANTHER" id="PTHR31284:SF10">
    <property type="entry name" value="ACID PHOSPHATASE-LIKE PROTEIN"/>
    <property type="match status" value="1"/>
</dbReference>
<dbReference type="Gene3D" id="3.40.50.1000">
    <property type="entry name" value="HAD superfamily/HAD-like"/>
    <property type="match status" value="1"/>
</dbReference>
<dbReference type="RefSeq" id="WP_058592221.1">
    <property type="nucleotide sequence ID" value="NZ_CP022046.2"/>
</dbReference>
<dbReference type="Pfam" id="PF03767">
    <property type="entry name" value="Acid_phosphat_B"/>
    <property type="match status" value="1"/>
</dbReference>
<dbReference type="KEGG" id="sscu:CEP64_01120"/>
<keyword evidence="1 2" id="KW-0732">Signal</keyword>
<name>A0AAI8GSR5_MAMSC</name>
<accession>A0AAI8GSR5</accession>
<keyword evidence="3" id="KW-0449">Lipoprotein</keyword>
<dbReference type="SFLD" id="SFLDG01125">
    <property type="entry name" value="C1.1:_Acid_Phosphatase_Like"/>
    <property type="match status" value="1"/>
</dbReference>
<dbReference type="InterPro" id="IPR006423">
    <property type="entry name" value="Lipo_e_P4"/>
</dbReference>
<proteinExistence type="predicted"/>
<gene>
    <name evidence="3" type="ORF">CEP64_01120</name>
</gene>
<reference evidence="4" key="1">
    <citation type="submission" date="2017-06" db="EMBL/GenBank/DDBJ databases">
        <title>FDA dAtabase for Regulatory Grade micrObial Sequences (FDA-ARGOS): Supporting development and validation of Infectious Disease Dx tests.</title>
        <authorList>
            <person name="Campos J."/>
            <person name="Goldberg B."/>
            <person name="Tallon L."/>
            <person name="Sadzewicz L."/>
            <person name="Sengamalay N."/>
            <person name="Ott S."/>
            <person name="Godinez A."/>
            <person name="Nagaraj S."/>
            <person name="Vavikolanu K."/>
            <person name="Vyas G."/>
            <person name="Nadendla S."/>
            <person name="Aluvathingal J."/>
            <person name="Geyer C."/>
            <person name="Nandy P."/>
            <person name="Hobson J."/>
            <person name="Sichtig H."/>
        </authorList>
    </citation>
    <scope>NUCLEOTIDE SEQUENCE [LARGE SCALE GENOMIC DNA]</scope>
    <source>
        <strain evidence="4">FDAARGOS_285</strain>
    </source>
</reference>
<dbReference type="InterPro" id="IPR036412">
    <property type="entry name" value="HAD-like_sf"/>
</dbReference>
<dbReference type="SFLD" id="SFLDS00003">
    <property type="entry name" value="Haloacid_Dehalogenase"/>
    <property type="match status" value="1"/>
</dbReference>
<evidence type="ECO:0000256" key="1">
    <source>
        <dbReference type="ARBA" id="ARBA00022729"/>
    </source>
</evidence>
<dbReference type="GO" id="GO:0009279">
    <property type="term" value="C:cell outer membrane"/>
    <property type="evidence" value="ECO:0007669"/>
    <property type="project" value="InterPro"/>
</dbReference>
<evidence type="ECO:0000313" key="4">
    <source>
        <dbReference type="Proteomes" id="UP000197058"/>
    </source>
</evidence>
<dbReference type="Proteomes" id="UP000197058">
    <property type="component" value="Chromosome"/>
</dbReference>
<dbReference type="NCBIfam" id="TIGR01533">
    <property type="entry name" value="lipo_e_P4"/>
    <property type="match status" value="1"/>
</dbReference>
<feature type="signal peptide" evidence="2">
    <location>
        <begin position="1"/>
        <end position="23"/>
    </location>
</feature>
<dbReference type="EMBL" id="CP022046">
    <property type="protein sequence ID" value="ASE33248.1"/>
    <property type="molecule type" value="Genomic_DNA"/>
</dbReference>
<dbReference type="AlphaFoldDB" id="A0AAI8GSR5"/>
<dbReference type="PANTHER" id="PTHR31284">
    <property type="entry name" value="ACID PHOSPHATASE-LIKE PROTEIN"/>
    <property type="match status" value="1"/>
</dbReference>
<dbReference type="InterPro" id="IPR005519">
    <property type="entry name" value="Acid_phosphat_B-like"/>
</dbReference>
<dbReference type="SUPFAM" id="SSF56784">
    <property type="entry name" value="HAD-like"/>
    <property type="match status" value="1"/>
</dbReference>
<protein>
    <submittedName>
        <fullName evidence="3">5'-nucleotidase, lipoprotein e(P4) family</fullName>
    </submittedName>
</protein>
<organism evidence="3 4">
    <name type="scientific">Mammaliicoccus sciuri</name>
    <name type="common">Staphylococcus sciuri</name>
    <dbReference type="NCBI Taxonomy" id="1296"/>
    <lineage>
        <taxon>Bacteria</taxon>
        <taxon>Bacillati</taxon>
        <taxon>Bacillota</taxon>
        <taxon>Bacilli</taxon>
        <taxon>Bacillales</taxon>
        <taxon>Staphylococcaceae</taxon>
        <taxon>Mammaliicoccus</taxon>
    </lineage>
</organism>
<dbReference type="CDD" id="cd07534">
    <property type="entry name" value="HAD_CAP"/>
    <property type="match status" value="1"/>
</dbReference>
<dbReference type="PIRSF" id="PIRSF019271">
    <property type="entry name" value="Acid_Ptase_C"/>
    <property type="match status" value="1"/>
</dbReference>